<evidence type="ECO:0000313" key="6">
    <source>
        <dbReference type="Proteomes" id="UP001157186"/>
    </source>
</evidence>
<dbReference type="InterPro" id="IPR000160">
    <property type="entry name" value="GGDEF_dom"/>
</dbReference>
<keyword evidence="3" id="KW-0472">Membrane</keyword>
<dbReference type="NCBIfam" id="TIGR00254">
    <property type="entry name" value="GGDEF"/>
    <property type="match status" value="1"/>
</dbReference>
<sequence length="592" mass="66560">MINSKCKHYFNICFIPLSVIILFAISAINTTQANTIDLAQFEEGAIGHSIEYFQEKEIKLSLTEAQALFTNGVIKSGQSDSISLGIGVAPAWMKFTLVNNSMGQLNYRLAIETPWLDYIDTWLVHEEKVVRHIVGGDGYPFNQRPMPYKFYAFEQSLPPGITEVYIRVETKGPMAIPVRLSRVDKAIIRDITSAYQYGVLYGIMSALALYNLVLFVFIRQKEYGLYSLYLIGFVINSLSYTGQLHTLITPDYGPYFQDWLDISLMITYSIAGLHFARTLLQTSQYAAKLDRFVSKITIVIPTGMFIGFIFNQLFFSMILAFILNTCFVILFVAMGFFALKAKKPFAVIFLLSSVTAAICITISTLAVAGFLVPYNDYTFKAIEVGMAFEAILLAVILARQFRLAKMDKIIAEHYACTDTLTQLNNRRGFQVITQPVWQNIIRERRDVTIALLDIDFFKNINDQYGHQIGDKVLQQVAQCISNASRKGDICARWGGEEFIIFLPETSLTQATKQAERIRQVIEQLEVQIDNTLISVTTSIGLAGSENNKLNGAPLTLDSLESMINHADNALYYAKDSGKNQLHVANHQSSQQS</sequence>
<dbReference type="Gene3D" id="2.60.40.2380">
    <property type="match status" value="1"/>
</dbReference>
<accession>A0ABQ6GU86</accession>
<dbReference type="Gene3D" id="3.30.70.270">
    <property type="match status" value="1"/>
</dbReference>
<dbReference type="Pfam" id="PF07696">
    <property type="entry name" value="7TMR-DISMED2"/>
    <property type="match status" value="1"/>
</dbReference>
<feature type="transmembrane region" description="Helical" evidence="3">
    <location>
        <begin position="377"/>
        <end position="398"/>
    </location>
</feature>
<dbReference type="Pfam" id="PF07695">
    <property type="entry name" value="7TMR-DISM_7TM"/>
    <property type="match status" value="1"/>
</dbReference>
<dbReference type="InterPro" id="IPR029787">
    <property type="entry name" value="Nucleotide_cyclase"/>
</dbReference>
<dbReference type="SMART" id="SM00267">
    <property type="entry name" value="GGDEF"/>
    <property type="match status" value="1"/>
</dbReference>
<dbReference type="InterPro" id="IPR043128">
    <property type="entry name" value="Rev_trsase/Diguanyl_cyclase"/>
</dbReference>
<feature type="transmembrane region" description="Helical" evidence="3">
    <location>
        <begin position="9"/>
        <end position="28"/>
    </location>
</feature>
<gene>
    <name evidence="5" type="ORF">tinsulaeT_15850</name>
</gene>
<feature type="transmembrane region" description="Helical" evidence="3">
    <location>
        <begin position="225"/>
        <end position="242"/>
    </location>
</feature>
<dbReference type="Pfam" id="PF00990">
    <property type="entry name" value="GGDEF"/>
    <property type="match status" value="1"/>
</dbReference>
<feature type="transmembrane region" description="Helical" evidence="3">
    <location>
        <begin position="292"/>
        <end position="310"/>
    </location>
</feature>
<name>A0ABQ6GU86_9GAMM</name>
<protein>
    <recommendedName>
        <fullName evidence="1">diguanylate cyclase</fullName>
        <ecNumber evidence="1">2.7.7.65</ecNumber>
    </recommendedName>
</protein>
<evidence type="ECO:0000256" key="3">
    <source>
        <dbReference type="SAM" id="Phobius"/>
    </source>
</evidence>
<feature type="transmembrane region" description="Helical" evidence="3">
    <location>
        <begin position="198"/>
        <end position="218"/>
    </location>
</feature>
<reference evidence="5 6" key="1">
    <citation type="submission" date="2023-03" db="EMBL/GenBank/DDBJ databases">
        <title>Draft genome sequence of Thalassotalea insulae KCTC 62186T.</title>
        <authorList>
            <person name="Sawabe T."/>
        </authorList>
    </citation>
    <scope>NUCLEOTIDE SEQUENCE [LARGE SCALE GENOMIC DNA]</scope>
    <source>
        <strain evidence="5 6">KCTC 62186</strain>
    </source>
</reference>
<proteinExistence type="predicted"/>
<keyword evidence="3" id="KW-0812">Transmembrane</keyword>
<dbReference type="PROSITE" id="PS50887">
    <property type="entry name" value="GGDEF"/>
    <property type="match status" value="1"/>
</dbReference>
<feature type="transmembrane region" description="Helical" evidence="3">
    <location>
        <begin position="346"/>
        <end position="371"/>
    </location>
</feature>
<dbReference type="EMBL" id="BSST01000001">
    <property type="protein sequence ID" value="GLX78245.1"/>
    <property type="molecule type" value="Genomic_DNA"/>
</dbReference>
<keyword evidence="3" id="KW-1133">Transmembrane helix</keyword>
<organism evidence="5 6">
    <name type="scientific">Thalassotalea insulae</name>
    <dbReference type="NCBI Taxonomy" id="2056778"/>
    <lineage>
        <taxon>Bacteria</taxon>
        <taxon>Pseudomonadati</taxon>
        <taxon>Pseudomonadota</taxon>
        <taxon>Gammaproteobacteria</taxon>
        <taxon>Alteromonadales</taxon>
        <taxon>Colwelliaceae</taxon>
        <taxon>Thalassotalea</taxon>
    </lineage>
</organism>
<feature type="domain" description="GGDEF" evidence="4">
    <location>
        <begin position="445"/>
        <end position="586"/>
    </location>
</feature>
<dbReference type="InterPro" id="IPR011623">
    <property type="entry name" value="7TMR_DISM_rcpt_extracell_dom1"/>
</dbReference>
<dbReference type="SUPFAM" id="SSF55073">
    <property type="entry name" value="Nucleotide cyclase"/>
    <property type="match status" value="1"/>
</dbReference>
<dbReference type="InterPro" id="IPR011622">
    <property type="entry name" value="7TMR_DISM_rcpt_extracell_dom2"/>
</dbReference>
<dbReference type="EC" id="2.7.7.65" evidence="1"/>
<dbReference type="InterPro" id="IPR050469">
    <property type="entry name" value="Diguanylate_Cyclase"/>
</dbReference>
<evidence type="ECO:0000313" key="5">
    <source>
        <dbReference type="EMBL" id="GLX78245.1"/>
    </source>
</evidence>
<keyword evidence="6" id="KW-1185">Reference proteome</keyword>
<dbReference type="RefSeq" id="WP_284244132.1">
    <property type="nucleotide sequence ID" value="NZ_BSST01000001.1"/>
</dbReference>
<evidence type="ECO:0000256" key="2">
    <source>
        <dbReference type="ARBA" id="ARBA00034247"/>
    </source>
</evidence>
<evidence type="ECO:0000256" key="1">
    <source>
        <dbReference type="ARBA" id="ARBA00012528"/>
    </source>
</evidence>
<feature type="transmembrane region" description="Helical" evidence="3">
    <location>
        <begin position="316"/>
        <end position="339"/>
    </location>
</feature>
<comment type="caution">
    <text evidence="5">The sequence shown here is derived from an EMBL/GenBank/DDBJ whole genome shotgun (WGS) entry which is preliminary data.</text>
</comment>
<comment type="catalytic activity">
    <reaction evidence="2">
        <text>2 GTP = 3',3'-c-di-GMP + 2 diphosphate</text>
        <dbReference type="Rhea" id="RHEA:24898"/>
        <dbReference type="ChEBI" id="CHEBI:33019"/>
        <dbReference type="ChEBI" id="CHEBI:37565"/>
        <dbReference type="ChEBI" id="CHEBI:58805"/>
        <dbReference type="EC" id="2.7.7.65"/>
    </reaction>
</comment>
<evidence type="ECO:0000259" key="4">
    <source>
        <dbReference type="PROSITE" id="PS50887"/>
    </source>
</evidence>
<dbReference type="Proteomes" id="UP001157186">
    <property type="component" value="Unassembled WGS sequence"/>
</dbReference>
<dbReference type="PANTHER" id="PTHR45138">
    <property type="entry name" value="REGULATORY COMPONENTS OF SENSORY TRANSDUCTION SYSTEM"/>
    <property type="match status" value="1"/>
</dbReference>
<dbReference type="PANTHER" id="PTHR45138:SF9">
    <property type="entry name" value="DIGUANYLATE CYCLASE DGCM-RELATED"/>
    <property type="match status" value="1"/>
</dbReference>
<dbReference type="CDD" id="cd01949">
    <property type="entry name" value="GGDEF"/>
    <property type="match status" value="1"/>
</dbReference>
<feature type="transmembrane region" description="Helical" evidence="3">
    <location>
        <begin position="262"/>
        <end position="280"/>
    </location>
</feature>